<keyword evidence="3 8" id="KW-0813">Transport</keyword>
<dbReference type="Pfam" id="PF00083">
    <property type="entry name" value="Sugar_tr"/>
    <property type="match status" value="1"/>
</dbReference>
<feature type="transmembrane region" description="Helical" evidence="10">
    <location>
        <begin position="133"/>
        <end position="155"/>
    </location>
</feature>
<evidence type="ECO:0000256" key="6">
    <source>
        <dbReference type="ARBA" id="ARBA00023136"/>
    </source>
</evidence>
<feature type="region of interest" description="Disordered" evidence="9">
    <location>
        <begin position="613"/>
        <end position="640"/>
    </location>
</feature>
<evidence type="ECO:0000256" key="4">
    <source>
        <dbReference type="ARBA" id="ARBA00022692"/>
    </source>
</evidence>
<dbReference type="PROSITE" id="PS50850">
    <property type="entry name" value="MFS"/>
    <property type="match status" value="1"/>
</dbReference>
<comment type="catalytic activity">
    <reaction evidence="7">
        <text>myo-inositol(out) + H(+)(out) = myo-inositol(in) + H(+)(in)</text>
        <dbReference type="Rhea" id="RHEA:60364"/>
        <dbReference type="ChEBI" id="CHEBI:15378"/>
        <dbReference type="ChEBI" id="CHEBI:17268"/>
    </reaction>
</comment>
<evidence type="ECO:0000256" key="10">
    <source>
        <dbReference type="SAM" id="Phobius"/>
    </source>
</evidence>
<dbReference type="PANTHER" id="PTHR48022">
    <property type="entry name" value="PLASTIDIC GLUCOSE TRANSPORTER 4"/>
    <property type="match status" value="1"/>
</dbReference>
<feature type="transmembrane region" description="Helical" evidence="10">
    <location>
        <begin position="493"/>
        <end position="513"/>
    </location>
</feature>
<dbReference type="PROSITE" id="PS00216">
    <property type="entry name" value="SUGAR_TRANSPORT_1"/>
    <property type="match status" value="1"/>
</dbReference>
<dbReference type="GO" id="GO:0005351">
    <property type="term" value="F:carbohydrate:proton symporter activity"/>
    <property type="evidence" value="ECO:0007669"/>
    <property type="project" value="TreeGrafter"/>
</dbReference>
<dbReference type="PRINTS" id="PR00171">
    <property type="entry name" value="SUGRTRNSPORT"/>
</dbReference>
<evidence type="ECO:0000256" key="8">
    <source>
        <dbReference type="RuleBase" id="RU003346"/>
    </source>
</evidence>
<evidence type="ECO:0000256" key="1">
    <source>
        <dbReference type="ARBA" id="ARBA00004141"/>
    </source>
</evidence>
<feature type="transmembrane region" description="Helical" evidence="10">
    <location>
        <begin position="525"/>
        <end position="544"/>
    </location>
</feature>
<evidence type="ECO:0000313" key="12">
    <source>
        <dbReference type="EMBL" id="CDI51001.1"/>
    </source>
</evidence>
<dbReference type="FunFam" id="1.20.1250.20:FF:000026">
    <property type="entry name" value="MFS quinate transporter QutD"/>
    <property type="match status" value="1"/>
</dbReference>
<evidence type="ECO:0000256" key="9">
    <source>
        <dbReference type="SAM" id="MobiDB-lite"/>
    </source>
</evidence>
<feature type="transmembrane region" description="Helical" evidence="10">
    <location>
        <begin position="167"/>
        <end position="187"/>
    </location>
</feature>
<feature type="domain" description="Major facilitator superfamily (MFS) profile" evidence="11">
    <location>
        <begin position="91"/>
        <end position="547"/>
    </location>
</feature>
<reference evidence="12" key="1">
    <citation type="journal article" date="2014" name="Genome Biol. Evol.">
        <title>Gene Loss Rather Than Gene Gain Is Associated with a Host Jump from Monocots to Dicots in the Smut Fungus Melanopsichium pennsylvanicum.</title>
        <authorList>
            <person name="Sharma R."/>
            <person name="Mishra B."/>
            <person name="Runge F."/>
            <person name="Thines M."/>
        </authorList>
    </citation>
    <scope>NUCLEOTIDE SEQUENCE</scope>
    <source>
        <strain evidence="12">4</strain>
    </source>
</reference>
<feature type="transmembrane region" description="Helical" evidence="10">
    <location>
        <begin position="457"/>
        <end position="481"/>
    </location>
</feature>
<sequence>MENLQEAPSFLNLDSVIPIDPVAFPSSHLLSSPQIMPRSLIGRSMSPSKQEDQLTTSTTTHIAAAPKPAKIRYGFSSIVEDLREHWRVYILGICASFGGLLFGWDTGLIGGILNMPAFQKDFGLENDPARLSALKGNIVSVLQAGCFFGAAASFYLTHRFGRKKSMLISAVVFLIGSVIQTVCRLHGQSATSALNQLYIGRVIGGFGVGLASSVVPTYLSECAPRSIRGRLSGMYQLLIVTGICVAYFVNYGMVQNYPDQSSSAMWQIPFALQCLPGILFVVTLFFQPESPRWLVEQQRNVEAQRALARINRMSLDHPVVVGILTEIEEDLMGKSGLNLRQQLRMAFSDSVTTYRVFIGALLMFFQQWTGTNSINYYSPQIFRSLGITGQSSGLLATGVYGIVKMITTALFMAVAIEQLGRKWCLIIGGLVQVFALFWIGIYQAVRPTGGPVDGVGYLTIAMVYIFVVGYGLGWSSVTWAVSAEVAPNQLRALAMSAATMSQWFFNFVIALITPRALEHIKYGTFILFGVVTSVAVLWAAFCLPESSGITLELMHRVFEGNILARSVQDLSPKKRKVFHAGLLAEVGATEGNVAQSETRTAETLAILNREGSVGAQNKGGNDDLINTTDDVSSSDGHTKK</sequence>
<evidence type="ECO:0000256" key="2">
    <source>
        <dbReference type="ARBA" id="ARBA00010992"/>
    </source>
</evidence>
<feature type="transmembrane region" description="Helical" evidence="10">
    <location>
        <begin position="199"/>
        <end position="219"/>
    </location>
</feature>
<dbReference type="InterPro" id="IPR036259">
    <property type="entry name" value="MFS_trans_sf"/>
</dbReference>
<dbReference type="InterPro" id="IPR003663">
    <property type="entry name" value="Sugar/inositol_transpt"/>
</dbReference>
<evidence type="ECO:0000256" key="3">
    <source>
        <dbReference type="ARBA" id="ARBA00022448"/>
    </source>
</evidence>
<dbReference type="AlphaFoldDB" id="A0A077QX41"/>
<name>A0A077QX41_9BASI</name>
<feature type="transmembrane region" description="Helical" evidence="10">
    <location>
        <begin position="231"/>
        <end position="254"/>
    </location>
</feature>
<dbReference type="EMBL" id="HG529494">
    <property type="protein sequence ID" value="CDI51001.1"/>
    <property type="molecule type" value="Genomic_DNA"/>
</dbReference>
<dbReference type="NCBIfam" id="TIGR00879">
    <property type="entry name" value="SP"/>
    <property type="match status" value="1"/>
</dbReference>
<comment type="similarity">
    <text evidence="2 8">Belongs to the major facilitator superfamily. Sugar transporter (TC 2.A.1.1) family.</text>
</comment>
<keyword evidence="6 10" id="KW-0472">Membrane</keyword>
<evidence type="ECO:0000256" key="5">
    <source>
        <dbReference type="ARBA" id="ARBA00022989"/>
    </source>
</evidence>
<keyword evidence="4 10" id="KW-0812">Transmembrane</keyword>
<dbReference type="InterPro" id="IPR005829">
    <property type="entry name" value="Sugar_transporter_CS"/>
</dbReference>
<organism evidence="12">
    <name type="scientific">Melanopsichium pennsylvanicum 4</name>
    <dbReference type="NCBI Taxonomy" id="1398559"/>
    <lineage>
        <taxon>Eukaryota</taxon>
        <taxon>Fungi</taxon>
        <taxon>Dikarya</taxon>
        <taxon>Basidiomycota</taxon>
        <taxon>Ustilaginomycotina</taxon>
        <taxon>Ustilaginomycetes</taxon>
        <taxon>Ustilaginales</taxon>
        <taxon>Ustilaginaceae</taxon>
        <taxon>Melanopsichium</taxon>
    </lineage>
</organism>
<feature type="transmembrane region" description="Helical" evidence="10">
    <location>
        <begin position="266"/>
        <end position="286"/>
    </location>
</feature>
<dbReference type="PANTHER" id="PTHR48022:SF81">
    <property type="entry name" value="MAJOR FACILITATOR SUPERFAMILY (MFS) PROFILE DOMAIN-CONTAINING PROTEIN"/>
    <property type="match status" value="1"/>
</dbReference>
<dbReference type="SUPFAM" id="SSF103473">
    <property type="entry name" value="MFS general substrate transporter"/>
    <property type="match status" value="1"/>
</dbReference>
<feature type="transmembrane region" description="Helical" evidence="10">
    <location>
        <begin position="394"/>
        <end position="416"/>
    </location>
</feature>
<protein>
    <submittedName>
        <fullName evidence="12">Related to quinate transport protein</fullName>
    </submittedName>
</protein>
<comment type="subcellular location">
    <subcellularLocation>
        <location evidence="1">Membrane</location>
        <topology evidence="1">Multi-pass membrane protein</topology>
    </subcellularLocation>
</comment>
<feature type="transmembrane region" description="Helical" evidence="10">
    <location>
        <begin position="423"/>
        <end position="445"/>
    </location>
</feature>
<dbReference type="GO" id="GO:0016020">
    <property type="term" value="C:membrane"/>
    <property type="evidence" value="ECO:0007669"/>
    <property type="project" value="UniProtKB-SubCell"/>
</dbReference>
<feature type="transmembrane region" description="Helical" evidence="10">
    <location>
        <begin position="88"/>
        <end position="113"/>
    </location>
</feature>
<feature type="transmembrane region" description="Helical" evidence="10">
    <location>
        <begin position="354"/>
        <end position="374"/>
    </location>
</feature>
<feature type="compositionally biased region" description="Polar residues" evidence="9">
    <location>
        <begin position="614"/>
        <end position="640"/>
    </location>
</feature>
<dbReference type="InterPro" id="IPR020846">
    <property type="entry name" value="MFS_dom"/>
</dbReference>
<evidence type="ECO:0000256" key="7">
    <source>
        <dbReference type="ARBA" id="ARBA00049119"/>
    </source>
</evidence>
<dbReference type="InterPro" id="IPR005828">
    <property type="entry name" value="MFS_sugar_transport-like"/>
</dbReference>
<dbReference type="InterPro" id="IPR050360">
    <property type="entry name" value="MFS_Sugar_Transporters"/>
</dbReference>
<keyword evidence="5 10" id="KW-1133">Transmembrane helix</keyword>
<accession>A0A077QX41</accession>
<evidence type="ECO:0000259" key="11">
    <source>
        <dbReference type="PROSITE" id="PS50850"/>
    </source>
</evidence>
<dbReference type="Gene3D" id="1.20.1250.20">
    <property type="entry name" value="MFS general substrate transporter like domains"/>
    <property type="match status" value="1"/>
</dbReference>
<proteinExistence type="inferred from homology"/>
<dbReference type="PROSITE" id="PS00217">
    <property type="entry name" value="SUGAR_TRANSPORT_2"/>
    <property type="match status" value="1"/>
</dbReference>